<dbReference type="PANTHER" id="PTHR43792">
    <property type="entry name" value="GNAT FAMILY, PUTATIVE (AFU_ORTHOLOGUE AFUA_3G00765)-RELATED-RELATED"/>
    <property type="match status" value="1"/>
</dbReference>
<dbReference type="InterPro" id="IPR016181">
    <property type="entry name" value="Acyl_CoA_acyltransferase"/>
</dbReference>
<dbReference type="InterPro" id="IPR051531">
    <property type="entry name" value="N-acetyltransferase"/>
</dbReference>
<comment type="similarity">
    <text evidence="3">Belongs to the acetyltransferase family. RimJ subfamily.</text>
</comment>
<name>A0ABW5R0R7_9BACL</name>
<dbReference type="InterPro" id="IPR000182">
    <property type="entry name" value="GNAT_dom"/>
</dbReference>
<organism evidence="5 6">
    <name type="scientific">Paenibacillus thailandensis</name>
    <dbReference type="NCBI Taxonomy" id="393250"/>
    <lineage>
        <taxon>Bacteria</taxon>
        <taxon>Bacillati</taxon>
        <taxon>Bacillota</taxon>
        <taxon>Bacilli</taxon>
        <taxon>Bacillales</taxon>
        <taxon>Paenibacillaceae</taxon>
        <taxon>Paenibacillus</taxon>
    </lineage>
</organism>
<evidence type="ECO:0000256" key="3">
    <source>
        <dbReference type="ARBA" id="ARBA00038502"/>
    </source>
</evidence>
<sequence>MTTQTVIQTEQLKLNLLDESYAGQVLDFFTRNKDHLRQWEPLRTPEYYTVEHQSRMLRNHKRKIEDGQMFQVWMFKKEDEDDETIIGCITLENIERGPFLSCRLGYRMDFEERNKGYMTEALRAVIRYAFDGLDLHRIEAAVMPLNLPSLRVVQKLGFQQEGVSRNYLKINGEWEDHTRWALLNDRL</sequence>
<evidence type="ECO:0000313" key="5">
    <source>
        <dbReference type="EMBL" id="MFD2662383.1"/>
    </source>
</evidence>
<accession>A0ABW5R0R7</accession>
<gene>
    <name evidence="5" type="ORF">ACFSW5_19180</name>
</gene>
<protein>
    <submittedName>
        <fullName evidence="5">GNAT family N-acetyltransferase</fullName>
        <ecNumber evidence="5">2.3.-.-</ecNumber>
    </submittedName>
</protein>
<feature type="domain" description="N-acetyltransferase" evidence="4">
    <location>
        <begin position="34"/>
        <end position="185"/>
    </location>
</feature>
<evidence type="ECO:0000256" key="2">
    <source>
        <dbReference type="ARBA" id="ARBA00023315"/>
    </source>
</evidence>
<dbReference type="PANTHER" id="PTHR43792:SF8">
    <property type="entry name" value="[RIBOSOMAL PROTEIN US5]-ALANINE N-ACETYLTRANSFERASE"/>
    <property type="match status" value="1"/>
</dbReference>
<keyword evidence="6" id="KW-1185">Reference proteome</keyword>
<dbReference type="PROSITE" id="PS51186">
    <property type="entry name" value="GNAT"/>
    <property type="match status" value="1"/>
</dbReference>
<dbReference type="EMBL" id="JBHUMY010000027">
    <property type="protein sequence ID" value="MFD2662383.1"/>
    <property type="molecule type" value="Genomic_DNA"/>
</dbReference>
<dbReference type="EC" id="2.3.-.-" evidence="5"/>
<proteinExistence type="inferred from homology"/>
<reference evidence="6" key="1">
    <citation type="journal article" date="2019" name="Int. J. Syst. Evol. Microbiol.">
        <title>The Global Catalogue of Microorganisms (GCM) 10K type strain sequencing project: providing services to taxonomists for standard genome sequencing and annotation.</title>
        <authorList>
            <consortium name="The Broad Institute Genomics Platform"/>
            <consortium name="The Broad Institute Genome Sequencing Center for Infectious Disease"/>
            <person name="Wu L."/>
            <person name="Ma J."/>
        </authorList>
    </citation>
    <scope>NUCLEOTIDE SEQUENCE [LARGE SCALE GENOMIC DNA]</scope>
    <source>
        <strain evidence="6">TISTR 1827</strain>
    </source>
</reference>
<keyword evidence="1 5" id="KW-0808">Transferase</keyword>
<dbReference type="Proteomes" id="UP001597493">
    <property type="component" value="Unassembled WGS sequence"/>
</dbReference>
<evidence type="ECO:0000313" key="6">
    <source>
        <dbReference type="Proteomes" id="UP001597493"/>
    </source>
</evidence>
<dbReference type="Gene3D" id="3.40.630.30">
    <property type="match status" value="1"/>
</dbReference>
<dbReference type="SUPFAM" id="SSF55729">
    <property type="entry name" value="Acyl-CoA N-acyltransferases (Nat)"/>
    <property type="match status" value="1"/>
</dbReference>
<dbReference type="RefSeq" id="WP_379276586.1">
    <property type="nucleotide sequence ID" value="NZ_JBHUGT010000021.1"/>
</dbReference>
<evidence type="ECO:0000259" key="4">
    <source>
        <dbReference type="PROSITE" id="PS51186"/>
    </source>
</evidence>
<dbReference type="GO" id="GO:0016746">
    <property type="term" value="F:acyltransferase activity"/>
    <property type="evidence" value="ECO:0007669"/>
    <property type="project" value="UniProtKB-KW"/>
</dbReference>
<dbReference type="Pfam" id="PF13302">
    <property type="entry name" value="Acetyltransf_3"/>
    <property type="match status" value="1"/>
</dbReference>
<comment type="caution">
    <text evidence="5">The sequence shown here is derived from an EMBL/GenBank/DDBJ whole genome shotgun (WGS) entry which is preliminary data.</text>
</comment>
<evidence type="ECO:0000256" key="1">
    <source>
        <dbReference type="ARBA" id="ARBA00022679"/>
    </source>
</evidence>
<keyword evidence="2 5" id="KW-0012">Acyltransferase</keyword>